<proteinExistence type="inferred from homology"/>
<dbReference type="SUPFAM" id="SSF56300">
    <property type="entry name" value="Metallo-dependent phosphatases"/>
    <property type="match status" value="1"/>
</dbReference>
<evidence type="ECO:0000259" key="3">
    <source>
        <dbReference type="Pfam" id="PF12850"/>
    </source>
</evidence>
<dbReference type="Pfam" id="PF12850">
    <property type="entry name" value="Metallophos_2"/>
    <property type="match status" value="1"/>
</dbReference>
<evidence type="ECO:0000313" key="6">
    <source>
        <dbReference type="Proteomes" id="UP000216411"/>
    </source>
</evidence>
<protein>
    <recommendedName>
        <fullName evidence="2">Phosphoesterase</fullName>
        <ecNumber evidence="2">3.1.4.-</ecNumber>
    </recommendedName>
</protein>
<dbReference type="InterPro" id="IPR000979">
    <property type="entry name" value="Phosphodiesterase_MJ0936/Vps29"/>
</dbReference>
<reference evidence="5 6" key="1">
    <citation type="journal article" date="2017" name="Genome Announc.">
        <title>Draft Genome Sequence of a Sporulating and Motile Strain of Lachnotalea glycerini Isolated from Water in Quebec City, Canada.</title>
        <authorList>
            <person name="Maheux A.F."/>
            <person name="Boudreau D.K."/>
            <person name="Berube E."/>
            <person name="Boissinot M."/>
            <person name="Raymond F."/>
            <person name="Brodeur S."/>
            <person name="Corbeil J."/>
            <person name="Isabel S."/>
            <person name="Omar R.F."/>
            <person name="Bergeron M.G."/>
        </authorList>
    </citation>
    <scope>NUCLEOTIDE SEQUENCE [LARGE SCALE GENOMIC DNA]</scope>
    <source>
        <strain evidence="5 6">CCRI-19302</strain>
    </source>
</reference>
<reference evidence="5" key="3">
    <citation type="submission" date="2018-07" db="EMBL/GenBank/DDBJ databases">
        <authorList>
            <person name="Quirk P.G."/>
            <person name="Krulwich T.A."/>
        </authorList>
    </citation>
    <scope>NUCLEOTIDE SEQUENCE</scope>
    <source>
        <strain evidence="5">CCRI-19302</strain>
    </source>
</reference>
<dbReference type="GO" id="GO:0016787">
    <property type="term" value="F:hydrolase activity"/>
    <property type="evidence" value="ECO:0007669"/>
    <property type="project" value="UniProtKB-UniRule"/>
</dbReference>
<dbReference type="EMBL" id="NOKA02000008">
    <property type="protein sequence ID" value="RDY31942.1"/>
    <property type="molecule type" value="Genomic_DNA"/>
</dbReference>
<accession>A0A318EGQ7</accession>
<dbReference type="InterPro" id="IPR024654">
    <property type="entry name" value="Calcineurin-like_PHP_lpxH"/>
</dbReference>
<dbReference type="InterPro" id="IPR029052">
    <property type="entry name" value="Metallo-depent_PP-like"/>
</dbReference>
<dbReference type="NCBIfam" id="TIGR00040">
    <property type="entry name" value="yfcE"/>
    <property type="match status" value="1"/>
</dbReference>
<dbReference type="EMBL" id="QICS01000019">
    <property type="protein sequence ID" value="PXV85135.1"/>
    <property type="molecule type" value="Genomic_DNA"/>
</dbReference>
<reference evidence="4 7" key="2">
    <citation type="submission" date="2018-05" db="EMBL/GenBank/DDBJ databases">
        <title>Genomic Encyclopedia of Type Strains, Phase IV (KMG-IV): sequencing the most valuable type-strain genomes for metagenomic binning, comparative biology and taxonomic classification.</title>
        <authorList>
            <person name="Goeker M."/>
        </authorList>
    </citation>
    <scope>NUCLEOTIDE SEQUENCE [LARGE SCALE GENOMIC DNA]</scope>
    <source>
        <strain evidence="4 7">DSM 28816</strain>
    </source>
</reference>
<comment type="cofactor">
    <cofactor evidence="2">
        <name>a divalent metal cation</name>
        <dbReference type="ChEBI" id="CHEBI:60240"/>
    </cofactor>
</comment>
<evidence type="ECO:0000256" key="1">
    <source>
        <dbReference type="ARBA" id="ARBA00008950"/>
    </source>
</evidence>
<gene>
    <name evidence="4" type="ORF">C8E03_11966</name>
    <name evidence="5" type="ORF">CG710_007330</name>
</gene>
<evidence type="ECO:0000313" key="4">
    <source>
        <dbReference type="EMBL" id="PXV85135.1"/>
    </source>
</evidence>
<dbReference type="Proteomes" id="UP000247523">
    <property type="component" value="Unassembled WGS sequence"/>
</dbReference>
<dbReference type="OrthoDB" id="9800565at2"/>
<organism evidence="4 7">
    <name type="scientific">Lachnotalea glycerini</name>
    <dbReference type="NCBI Taxonomy" id="1763509"/>
    <lineage>
        <taxon>Bacteria</taxon>
        <taxon>Bacillati</taxon>
        <taxon>Bacillota</taxon>
        <taxon>Clostridia</taxon>
        <taxon>Lachnospirales</taxon>
        <taxon>Lachnospiraceae</taxon>
        <taxon>Lachnotalea</taxon>
    </lineage>
</organism>
<dbReference type="Proteomes" id="UP000216411">
    <property type="component" value="Unassembled WGS sequence"/>
</dbReference>
<comment type="caution">
    <text evidence="4">The sequence shown here is derived from an EMBL/GenBank/DDBJ whole genome shotgun (WGS) entry which is preliminary data.</text>
</comment>
<name>A0A318EGQ7_9FIRM</name>
<feature type="domain" description="Calcineurin-like phosphoesterase" evidence="3">
    <location>
        <begin position="1"/>
        <end position="148"/>
    </location>
</feature>
<evidence type="ECO:0000313" key="5">
    <source>
        <dbReference type="EMBL" id="RDY31942.1"/>
    </source>
</evidence>
<dbReference type="Gene3D" id="3.60.21.10">
    <property type="match status" value="1"/>
</dbReference>
<dbReference type="PANTHER" id="PTHR11124">
    <property type="entry name" value="VACUOLAR SORTING PROTEIN VPS29"/>
    <property type="match status" value="1"/>
</dbReference>
<dbReference type="GO" id="GO:0046872">
    <property type="term" value="F:metal ion binding"/>
    <property type="evidence" value="ECO:0007669"/>
    <property type="project" value="UniProtKB-KW"/>
</dbReference>
<keyword evidence="6" id="KW-1185">Reference proteome</keyword>
<keyword evidence="2" id="KW-0479">Metal-binding</keyword>
<dbReference type="EC" id="3.1.4.-" evidence="2"/>
<evidence type="ECO:0000256" key="2">
    <source>
        <dbReference type="RuleBase" id="RU362039"/>
    </source>
</evidence>
<evidence type="ECO:0000313" key="7">
    <source>
        <dbReference type="Proteomes" id="UP000247523"/>
    </source>
</evidence>
<comment type="similarity">
    <text evidence="1 2">Belongs to the metallophosphoesterase superfamily. YfcE family.</text>
</comment>
<dbReference type="RefSeq" id="WP_110292006.1">
    <property type="nucleotide sequence ID" value="NZ_NOKA02000008.1"/>
</dbReference>
<dbReference type="AlphaFoldDB" id="A0A318EGQ7"/>
<sequence>MKILIVSDTHRQNKNLFEVIKKVGPLDLLIHLGDAEGSEDRITLEADCPVEMIAGNNDYFSDLAREKEIKIGKYRVLLTHGHFYYVSVDTENIKTEAISRQFDIVMFGHTHRPLLEIEDNIIALNPGSLSFPRQSNRIPTYAIMEIDAKGEAHFTINEYKGKREE</sequence>